<comment type="caution">
    <text evidence="3">The sequence shown here is derived from an EMBL/GenBank/DDBJ whole genome shotgun (WGS) entry which is preliminary data.</text>
</comment>
<evidence type="ECO:0000256" key="1">
    <source>
        <dbReference type="SAM" id="MobiDB-lite"/>
    </source>
</evidence>
<reference evidence="3" key="1">
    <citation type="journal article" date="2020" name="Fungal Divers.">
        <title>Resolving the Mortierellaceae phylogeny through synthesis of multi-gene phylogenetics and phylogenomics.</title>
        <authorList>
            <person name="Vandepol N."/>
            <person name="Liber J."/>
            <person name="Desiro A."/>
            <person name="Na H."/>
            <person name="Kennedy M."/>
            <person name="Barry K."/>
            <person name="Grigoriev I.V."/>
            <person name="Miller A.N."/>
            <person name="O'Donnell K."/>
            <person name="Stajich J.E."/>
            <person name="Bonito G."/>
        </authorList>
    </citation>
    <scope>NUCLEOTIDE SEQUENCE</scope>
    <source>
        <strain evidence="3">MES-2147</strain>
    </source>
</reference>
<feature type="compositionally biased region" description="Basic and acidic residues" evidence="1">
    <location>
        <begin position="220"/>
        <end position="232"/>
    </location>
</feature>
<dbReference type="InterPro" id="IPR022210">
    <property type="entry name" value="TF_GCR1-like"/>
</dbReference>
<feature type="region of interest" description="Disordered" evidence="1">
    <location>
        <begin position="377"/>
        <end position="397"/>
    </location>
</feature>
<feature type="compositionally biased region" description="Low complexity" evidence="1">
    <location>
        <begin position="240"/>
        <end position="259"/>
    </location>
</feature>
<feature type="non-terminal residue" evidence="3">
    <location>
        <position position="1"/>
    </location>
</feature>
<dbReference type="EMBL" id="JAAAHW010011088">
    <property type="protein sequence ID" value="KAF9921171.1"/>
    <property type="molecule type" value="Genomic_DNA"/>
</dbReference>
<accession>A0A9P6IHH7</accession>
<feature type="domain" description="Transcription activator GCR1-like" evidence="2">
    <location>
        <begin position="285"/>
        <end position="365"/>
    </location>
</feature>
<dbReference type="OrthoDB" id="428577at2759"/>
<feature type="region of interest" description="Disordered" evidence="1">
    <location>
        <begin position="203"/>
        <end position="273"/>
    </location>
</feature>
<dbReference type="Pfam" id="PF12550">
    <property type="entry name" value="GCR1_C"/>
    <property type="match status" value="1"/>
</dbReference>
<organism evidence="3 4">
    <name type="scientific">Modicella reniformis</name>
    <dbReference type="NCBI Taxonomy" id="1440133"/>
    <lineage>
        <taxon>Eukaryota</taxon>
        <taxon>Fungi</taxon>
        <taxon>Fungi incertae sedis</taxon>
        <taxon>Mucoromycota</taxon>
        <taxon>Mortierellomycotina</taxon>
        <taxon>Mortierellomycetes</taxon>
        <taxon>Mortierellales</taxon>
        <taxon>Mortierellaceae</taxon>
        <taxon>Modicella</taxon>
    </lineage>
</organism>
<evidence type="ECO:0000313" key="3">
    <source>
        <dbReference type="EMBL" id="KAF9921171.1"/>
    </source>
</evidence>
<evidence type="ECO:0000313" key="4">
    <source>
        <dbReference type="Proteomes" id="UP000749646"/>
    </source>
</evidence>
<sequence>EFCNHLSIDGTEEVTPDKVLEYIEHSLKLKERQRRFMNLADTGSMIEAFIEPVIQLWKNQFESSCSIRGAGPGSKGKEKKQEPDLETEQLEKLLESIRSYSLLLDPEIDYHNNSIDSIDSIDSSSGSSSSNNKSAVKITVLDPAIITTLQQAQRQAQQYGYTMGLLTNPLLIKVVESLLVFAQTLVQSPYVYAALSEQWGGSDDLPLRDSPNPSGPPKVLRIDDSPDAESRPITRTTIRQTSEQASAQTSSPSNASSSEESSRSTRSFKGEKTSKSWKKSHVLPFNNNVITVADIWKEWNHGIDGADSIKSMIEKSGRAVYISGIGYANHYAMMKGKEKIVAEIKKAVAGGEYLDEVLAKMERFRNGRMASSISTMGLEDWRNGPPPRRGVARQQSVEQQLEMQQEADMEEDDSSIIISDSDTTTTATVINRRTRSVPLRFSQRQGQALTSASLKRRCRVASVVSS</sequence>
<gene>
    <name evidence="3" type="ORF">BGZ65_010591</name>
</gene>
<protein>
    <recommendedName>
        <fullName evidence="2">Transcription activator GCR1-like domain-containing protein</fullName>
    </recommendedName>
</protein>
<feature type="non-terminal residue" evidence="3">
    <location>
        <position position="466"/>
    </location>
</feature>
<feature type="compositionally biased region" description="Basic and acidic residues" evidence="1">
    <location>
        <begin position="260"/>
        <end position="273"/>
    </location>
</feature>
<dbReference type="Proteomes" id="UP000749646">
    <property type="component" value="Unassembled WGS sequence"/>
</dbReference>
<keyword evidence="4" id="KW-1185">Reference proteome</keyword>
<name>A0A9P6IHH7_9FUNG</name>
<evidence type="ECO:0000259" key="2">
    <source>
        <dbReference type="Pfam" id="PF12550"/>
    </source>
</evidence>
<proteinExistence type="predicted"/>
<dbReference type="AlphaFoldDB" id="A0A9P6IHH7"/>